<dbReference type="GO" id="GO:0006631">
    <property type="term" value="P:fatty acid metabolic process"/>
    <property type="evidence" value="ECO:0007669"/>
    <property type="project" value="TreeGrafter"/>
</dbReference>
<dbReference type="PRINTS" id="PR00689">
    <property type="entry name" value="ACOABINDINGP"/>
</dbReference>
<feature type="compositionally biased region" description="Acidic residues" evidence="2">
    <location>
        <begin position="158"/>
        <end position="171"/>
    </location>
</feature>
<name>A0A0D7BR94_9AGAR</name>
<reference evidence="4 5" key="1">
    <citation type="journal article" date="2015" name="Fungal Genet. Biol.">
        <title>Evolution of novel wood decay mechanisms in Agaricales revealed by the genome sequences of Fistulina hepatica and Cylindrobasidium torrendii.</title>
        <authorList>
            <person name="Floudas D."/>
            <person name="Held B.W."/>
            <person name="Riley R."/>
            <person name="Nagy L.G."/>
            <person name="Koehler G."/>
            <person name="Ransdell A.S."/>
            <person name="Younus H."/>
            <person name="Chow J."/>
            <person name="Chiniquy J."/>
            <person name="Lipzen A."/>
            <person name="Tritt A."/>
            <person name="Sun H."/>
            <person name="Haridas S."/>
            <person name="LaButti K."/>
            <person name="Ohm R.A."/>
            <person name="Kues U."/>
            <person name="Blanchette R.A."/>
            <person name="Grigoriev I.V."/>
            <person name="Minto R.E."/>
            <person name="Hibbett D.S."/>
        </authorList>
    </citation>
    <scope>NUCLEOTIDE SEQUENCE [LARGE SCALE GENOMIC DNA]</scope>
    <source>
        <strain evidence="4 5">FP15055 ss-10</strain>
    </source>
</reference>
<dbReference type="InterPro" id="IPR014352">
    <property type="entry name" value="FERM/acyl-CoA-bd_prot_sf"/>
</dbReference>
<feature type="region of interest" description="Disordered" evidence="2">
    <location>
        <begin position="121"/>
        <end position="249"/>
    </location>
</feature>
<feature type="domain" description="ACB" evidence="3">
    <location>
        <begin position="7"/>
        <end position="96"/>
    </location>
</feature>
<dbReference type="Proteomes" id="UP000054007">
    <property type="component" value="Unassembled WGS sequence"/>
</dbReference>
<dbReference type="EMBL" id="KN880439">
    <property type="protein sequence ID" value="KIY72952.1"/>
    <property type="molecule type" value="Genomic_DNA"/>
</dbReference>
<dbReference type="OrthoDB" id="346910at2759"/>
<evidence type="ECO:0000259" key="3">
    <source>
        <dbReference type="PROSITE" id="PS51228"/>
    </source>
</evidence>
<protein>
    <submittedName>
        <fullName evidence="4">ACBP-domain-containing protein</fullName>
    </submittedName>
</protein>
<organism evidence="4 5">
    <name type="scientific">Cylindrobasidium torrendii FP15055 ss-10</name>
    <dbReference type="NCBI Taxonomy" id="1314674"/>
    <lineage>
        <taxon>Eukaryota</taxon>
        <taxon>Fungi</taxon>
        <taxon>Dikarya</taxon>
        <taxon>Basidiomycota</taxon>
        <taxon>Agaricomycotina</taxon>
        <taxon>Agaricomycetes</taxon>
        <taxon>Agaricomycetidae</taxon>
        <taxon>Agaricales</taxon>
        <taxon>Marasmiineae</taxon>
        <taxon>Physalacriaceae</taxon>
        <taxon>Cylindrobasidium</taxon>
    </lineage>
</organism>
<dbReference type="Gene3D" id="1.20.80.10">
    <property type="match status" value="1"/>
</dbReference>
<evidence type="ECO:0000313" key="4">
    <source>
        <dbReference type="EMBL" id="KIY72952.1"/>
    </source>
</evidence>
<accession>A0A0D7BR94</accession>
<dbReference type="PANTHER" id="PTHR23310">
    <property type="entry name" value="ACYL-COA-BINDING PROTEIN, ACBP"/>
    <property type="match status" value="1"/>
</dbReference>
<dbReference type="GO" id="GO:0000062">
    <property type="term" value="F:fatty-acyl-CoA binding"/>
    <property type="evidence" value="ECO:0007669"/>
    <property type="project" value="InterPro"/>
</dbReference>
<feature type="region of interest" description="Disordered" evidence="2">
    <location>
        <begin position="311"/>
        <end position="330"/>
    </location>
</feature>
<dbReference type="STRING" id="1314674.A0A0D7BR94"/>
<feature type="compositionally biased region" description="Low complexity" evidence="2">
    <location>
        <begin position="121"/>
        <end position="136"/>
    </location>
</feature>
<keyword evidence="1" id="KW-0446">Lipid-binding</keyword>
<evidence type="ECO:0000256" key="1">
    <source>
        <dbReference type="ARBA" id="ARBA00023121"/>
    </source>
</evidence>
<dbReference type="InterPro" id="IPR035984">
    <property type="entry name" value="Acyl-CoA-binding_sf"/>
</dbReference>
<feature type="compositionally biased region" description="Polar residues" evidence="2">
    <location>
        <begin position="214"/>
        <end position="237"/>
    </location>
</feature>
<evidence type="ECO:0000256" key="2">
    <source>
        <dbReference type="SAM" id="MobiDB-lite"/>
    </source>
</evidence>
<gene>
    <name evidence="4" type="ORF">CYLTODRAFT_366724</name>
</gene>
<dbReference type="PANTHER" id="PTHR23310:SF133">
    <property type="entry name" value="COA BINDING PROTEIN, PUTATIVE (AFU_ORTHOLOGUE AFUA_1G12300)-RELATED"/>
    <property type="match status" value="1"/>
</dbReference>
<sequence>MSSQELIDAQFNRAVEIVQGLPKTGPIQTDYEEKLTMYSLYKQATSGNVKSARPGIWDMLGRAKWDAWAKHKDLNSFEAKWLYVETLMKVLRKYSDKTMAKTLVQELESFGGDPYNLVMSGTLTRSGDSSDSGSSTSDEEERSPYIMRSHVSQLPPDPESDDEDSGEDEAGELPPTMRSEADIPPNRPGSSLSAARYRTPMTGSLAMSPGPSHVPQSQPLPGFSTPSAFGDTRSPSALSRPDTVGGTTTPPANLYPLHAQFRAPQQPIMSQFGPYVPVRPATRPTLERAVENVQSQLAAVTERLETLEDIVSPHTPGSHSPRPTGWPRRPREEWDAEDLGLWSLFLNPLHRALAWFKILMRFLLNSSSEGRSPSAIVLRRLFLDVSFIVSGLWLFRTLWKRSGGRRRDVNDALRLLWRALLGTKERSLVERGV</sequence>
<keyword evidence="5" id="KW-1185">Reference proteome</keyword>
<dbReference type="AlphaFoldDB" id="A0A0D7BR94"/>
<dbReference type="PROSITE" id="PS51228">
    <property type="entry name" value="ACB_2"/>
    <property type="match status" value="1"/>
</dbReference>
<dbReference type="InterPro" id="IPR000582">
    <property type="entry name" value="Acyl-CoA-binding_protein"/>
</dbReference>
<dbReference type="Pfam" id="PF00887">
    <property type="entry name" value="ACBP"/>
    <property type="match status" value="1"/>
</dbReference>
<dbReference type="SUPFAM" id="SSF47027">
    <property type="entry name" value="Acyl-CoA binding protein"/>
    <property type="match status" value="1"/>
</dbReference>
<evidence type="ECO:0000313" key="5">
    <source>
        <dbReference type="Proteomes" id="UP000054007"/>
    </source>
</evidence>
<dbReference type="FunFam" id="1.20.80.10:FF:000010">
    <property type="entry name" value="Acyl-CoA-binding domain-containing protein 5"/>
    <property type="match status" value="1"/>
</dbReference>
<proteinExistence type="predicted"/>